<accession>A0A0R3PG63</accession>
<organism evidence="5">
    <name type="scientific">Angiostrongylus costaricensis</name>
    <name type="common">Nematode worm</name>
    <dbReference type="NCBI Taxonomy" id="334426"/>
    <lineage>
        <taxon>Eukaryota</taxon>
        <taxon>Metazoa</taxon>
        <taxon>Ecdysozoa</taxon>
        <taxon>Nematoda</taxon>
        <taxon>Chromadorea</taxon>
        <taxon>Rhabditida</taxon>
        <taxon>Rhabditina</taxon>
        <taxon>Rhabditomorpha</taxon>
        <taxon>Strongyloidea</taxon>
        <taxon>Metastrongylidae</taxon>
        <taxon>Angiostrongylus</taxon>
    </lineage>
</organism>
<reference evidence="5" key="1">
    <citation type="submission" date="2017-02" db="UniProtKB">
        <authorList>
            <consortium name="WormBaseParasite"/>
        </authorList>
    </citation>
    <scope>IDENTIFICATION</scope>
</reference>
<dbReference type="InterPro" id="IPR032675">
    <property type="entry name" value="LRR_dom_sf"/>
</dbReference>
<evidence type="ECO:0000313" key="4">
    <source>
        <dbReference type="Proteomes" id="UP000267027"/>
    </source>
</evidence>
<evidence type="ECO:0000256" key="2">
    <source>
        <dbReference type="ARBA" id="ARBA00022737"/>
    </source>
</evidence>
<dbReference type="Pfam" id="PF00560">
    <property type="entry name" value="LRR_1"/>
    <property type="match status" value="1"/>
</dbReference>
<dbReference type="PANTHER" id="PTHR48051:SF21">
    <property type="entry name" value="CALPONIN-HOMOLOGY (CH) DOMAIN-CONTAINING PROTEIN"/>
    <property type="match status" value="1"/>
</dbReference>
<evidence type="ECO:0000256" key="1">
    <source>
        <dbReference type="ARBA" id="ARBA00022614"/>
    </source>
</evidence>
<reference evidence="3 4" key="2">
    <citation type="submission" date="2018-11" db="EMBL/GenBank/DDBJ databases">
        <authorList>
            <consortium name="Pathogen Informatics"/>
        </authorList>
    </citation>
    <scope>NUCLEOTIDE SEQUENCE [LARGE SCALE GENOMIC DNA]</scope>
    <source>
        <strain evidence="3 4">Costa Rica</strain>
    </source>
</reference>
<dbReference type="WBParaSite" id="ACOC_0000323501-mRNA-1">
    <property type="protein sequence ID" value="ACOC_0000323501-mRNA-1"/>
    <property type="gene ID" value="ACOC_0000323501"/>
</dbReference>
<dbReference type="STRING" id="334426.A0A0R3PG63"/>
<dbReference type="InterPro" id="IPR003591">
    <property type="entry name" value="Leu-rich_rpt_typical-subtyp"/>
</dbReference>
<keyword evidence="2" id="KW-0677">Repeat</keyword>
<dbReference type="PROSITE" id="PS51450">
    <property type="entry name" value="LRR"/>
    <property type="match status" value="1"/>
</dbReference>
<sequence length="229" mass="25538">MRTAVLLSRRFGRRLIAAVRPPPADHQLCADPSSHTCLSTTALLSRSSEKMLEESELSGVLNLTGRKLKEFPNSMASKYDMSDLVSVDLSDNRLVEIPTCICESRSLESVCLRGNALRSIPSNIVFLHSLTVLDLSNNKIVHLPLGLFELPLEIILLTGNRLESIPREIRQLSTTLAELDVSCNFLKSVPADIALLKMLRVLNLRKNLLEQFPSVVRGFREADFARSEQ</sequence>
<dbReference type="GO" id="GO:0005737">
    <property type="term" value="C:cytoplasm"/>
    <property type="evidence" value="ECO:0007669"/>
    <property type="project" value="TreeGrafter"/>
</dbReference>
<proteinExistence type="predicted"/>
<dbReference type="Proteomes" id="UP000267027">
    <property type="component" value="Unassembled WGS sequence"/>
</dbReference>
<protein>
    <submittedName>
        <fullName evidence="5">Leucine-rich repeat-containing protein 40</fullName>
    </submittedName>
</protein>
<dbReference type="OrthoDB" id="660555at2759"/>
<dbReference type="PANTHER" id="PTHR48051">
    <property type="match status" value="1"/>
</dbReference>
<evidence type="ECO:0000313" key="3">
    <source>
        <dbReference type="EMBL" id="VDM54821.1"/>
    </source>
</evidence>
<dbReference type="SUPFAM" id="SSF52058">
    <property type="entry name" value="L domain-like"/>
    <property type="match status" value="1"/>
</dbReference>
<dbReference type="Gene3D" id="3.80.10.10">
    <property type="entry name" value="Ribonuclease Inhibitor"/>
    <property type="match status" value="1"/>
</dbReference>
<dbReference type="OMA" id="QEICEYS"/>
<dbReference type="InterPro" id="IPR001611">
    <property type="entry name" value="Leu-rich_rpt"/>
</dbReference>
<name>A0A0R3PG63_ANGCS</name>
<evidence type="ECO:0000313" key="5">
    <source>
        <dbReference type="WBParaSite" id="ACOC_0000323501-mRNA-1"/>
    </source>
</evidence>
<keyword evidence="4" id="KW-1185">Reference proteome</keyword>
<dbReference type="EMBL" id="UYYA01000894">
    <property type="protein sequence ID" value="VDM54821.1"/>
    <property type="molecule type" value="Genomic_DNA"/>
</dbReference>
<dbReference type="InterPro" id="IPR050216">
    <property type="entry name" value="LRR_domain-containing"/>
</dbReference>
<dbReference type="AlphaFoldDB" id="A0A0R3PG63"/>
<gene>
    <name evidence="3" type="ORF">ACOC_LOCUS3236</name>
</gene>
<dbReference type="SMART" id="SM00369">
    <property type="entry name" value="LRR_TYP"/>
    <property type="match status" value="4"/>
</dbReference>
<dbReference type="PRINTS" id="PR00019">
    <property type="entry name" value="LEURICHRPT"/>
</dbReference>
<keyword evidence="1" id="KW-0433">Leucine-rich repeat</keyword>